<dbReference type="InterPro" id="IPR036427">
    <property type="entry name" value="Bromodomain-like_sf"/>
</dbReference>
<dbReference type="SUPFAM" id="SSF47370">
    <property type="entry name" value="Bromodomain"/>
    <property type="match status" value="1"/>
</dbReference>
<protein>
    <recommendedName>
        <fullName evidence="2">Bromo domain-containing protein</fullName>
    </recommendedName>
</protein>
<feature type="domain" description="Bromo" evidence="2">
    <location>
        <begin position="13"/>
        <end position="74"/>
    </location>
</feature>
<dbReference type="EMBL" id="JAPFFF010000018">
    <property type="protein sequence ID" value="KAK8860432.1"/>
    <property type="molecule type" value="Genomic_DNA"/>
</dbReference>
<keyword evidence="4" id="KW-1185">Reference proteome</keyword>
<keyword evidence="1" id="KW-0103">Bromodomain</keyword>
<dbReference type="Pfam" id="PF00439">
    <property type="entry name" value="Bromodomain"/>
    <property type="match status" value="1"/>
</dbReference>
<reference evidence="3 4" key="1">
    <citation type="submission" date="2024-04" db="EMBL/GenBank/DDBJ databases">
        <title>Tritrichomonas musculus Genome.</title>
        <authorList>
            <person name="Alves-Ferreira E."/>
            <person name="Grigg M."/>
            <person name="Lorenzi H."/>
            <person name="Galac M."/>
        </authorList>
    </citation>
    <scope>NUCLEOTIDE SEQUENCE [LARGE SCALE GENOMIC DNA]</scope>
    <source>
        <strain evidence="3 4">EAF2021</strain>
    </source>
</reference>
<proteinExistence type="predicted"/>
<evidence type="ECO:0000313" key="4">
    <source>
        <dbReference type="Proteomes" id="UP001470230"/>
    </source>
</evidence>
<name>A0ABR2IBL4_9EUKA</name>
<comment type="caution">
    <text evidence="3">The sequence shown here is derived from an EMBL/GenBank/DDBJ whole genome shotgun (WGS) entry which is preliminary data.</text>
</comment>
<gene>
    <name evidence="3" type="ORF">M9Y10_012097</name>
</gene>
<evidence type="ECO:0000313" key="3">
    <source>
        <dbReference type="EMBL" id="KAK8860432.1"/>
    </source>
</evidence>
<evidence type="ECO:0000256" key="1">
    <source>
        <dbReference type="ARBA" id="ARBA00023117"/>
    </source>
</evidence>
<organism evidence="3 4">
    <name type="scientific">Tritrichomonas musculus</name>
    <dbReference type="NCBI Taxonomy" id="1915356"/>
    <lineage>
        <taxon>Eukaryota</taxon>
        <taxon>Metamonada</taxon>
        <taxon>Parabasalia</taxon>
        <taxon>Tritrichomonadida</taxon>
        <taxon>Tritrichomonadidae</taxon>
        <taxon>Tritrichomonas</taxon>
    </lineage>
</organism>
<evidence type="ECO:0000259" key="2">
    <source>
        <dbReference type="Pfam" id="PF00439"/>
    </source>
</evidence>
<sequence length="231" mass="27186">MILNEIERQNAIRIMEKLMNHPITKPFHDFKNTDHSEVSSIPLSPSLSIIKTRLQNGDISNTTEWINQVQSCWSTETFIQDKHKDFSPIVANECKKIFEKYMREFKPNSIENWCANVQHLHSHQLQFARKPPRKILYIVNQLDTFRKIDNEKIVPVSNAELKAFIQATNMIPPDELYRCLAKTLCELEPEFKKSNTAELWVDLTKLDMNTVRTLRDYLKAELEKHGYHYPT</sequence>
<dbReference type="InterPro" id="IPR001487">
    <property type="entry name" value="Bromodomain"/>
</dbReference>
<accession>A0ABR2IBL4</accession>
<dbReference type="Proteomes" id="UP001470230">
    <property type="component" value="Unassembled WGS sequence"/>
</dbReference>